<dbReference type="EMBL" id="JAJAGO010000023">
    <property type="protein sequence ID" value="MCT2594627.1"/>
    <property type="molecule type" value="Genomic_DNA"/>
</dbReference>
<organism evidence="2 3">
    <name type="scientific">Streptomyces gossypii</name>
    <dbReference type="NCBI Taxonomy" id="2883101"/>
    <lineage>
        <taxon>Bacteria</taxon>
        <taxon>Bacillati</taxon>
        <taxon>Actinomycetota</taxon>
        <taxon>Actinomycetes</taxon>
        <taxon>Kitasatosporales</taxon>
        <taxon>Streptomycetaceae</taxon>
        <taxon>Streptomyces</taxon>
    </lineage>
</organism>
<evidence type="ECO:0000259" key="1">
    <source>
        <dbReference type="PROSITE" id="PS51186"/>
    </source>
</evidence>
<accession>A0ABT2K373</accession>
<name>A0ABT2K373_9ACTN</name>
<dbReference type="InterPro" id="IPR051908">
    <property type="entry name" value="Ribosomal_N-acetyltransferase"/>
</dbReference>
<gene>
    <name evidence="2" type="ORF">LHJ74_32755</name>
</gene>
<dbReference type="PANTHER" id="PTHR43441">
    <property type="entry name" value="RIBOSOMAL-PROTEIN-SERINE ACETYLTRANSFERASE"/>
    <property type="match status" value="1"/>
</dbReference>
<dbReference type="SUPFAM" id="SSF55729">
    <property type="entry name" value="Acyl-CoA N-acyltransferases (Nat)"/>
    <property type="match status" value="1"/>
</dbReference>
<comment type="caution">
    <text evidence="2">The sequence shown here is derived from an EMBL/GenBank/DDBJ whole genome shotgun (WGS) entry which is preliminary data.</text>
</comment>
<dbReference type="PANTHER" id="PTHR43441:SF10">
    <property type="entry name" value="ACETYLTRANSFERASE"/>
    <property type="match status" value="1"/>
</dbReference>
<reference evidence="2 3" key="1">
    <citation type="submission" date="2021-10" db="EMBL/GenBank/DDBJ databases">
        <title>Streptomyces gossypii sp. nov., isolated from soil collected from cotton field.</title>
        <authorList>
            <person name="Ge X."/>
            <person name="Chen X."/>
            <person name="Liu W."/>
        </authorList>
    </citation>
    <scope>NUCLEOTIDE SEQUENCE [LARGE SCALE GENOMIC DNA]</scope>
    <source>
        <strain evidence="2 3">N2-109</strain>
    </source>
</reference>
<evidence type="ECO:0000313" key="2">
    <source>
        <dbReference type="EMBL" id="MCT2594627.1"/>
    </source>
</evidence>
<sequence>MFAHPLTDTAELRPLEPWQARDFADFIARTRDHLAPWLPWATSITDEEGARAWLRTYADRQAADDGRICGIWLDGTLVGGILFRVFAAPAGVCEIGVWIAPEAQGRGLVHRAARHFIRWAFETRGMHRVEWRAFTTNTRSAATAERLGMTREGTLREAFPYLGTRHDIAVWSLLARDWKP</sequence>
<dbReference type="Gene3D" id="3.40.630.30">
    <property type="match status" value="1"/>
</dbReference>
<evidence type="ECO:0000313" key="3">
    <source>
        <dbReference type="Proteomes" id="UP001156389"/>
    </source>
</evidence>
<dbReference type="InterPro" id="IPR000182">
    <property type="entry name" value="GNAT_dom"/>
</dbReference>
<protein>
    <submittedName>
        <fullName evidence="2">GNAT family N-acetyltransferase</fullName>
    </submittedName>
</protein>
<dbReference type="RefSeq" id="WP_260221985.1">
    <property type="nucleotide sequence ID" value="NZ_JAJAGO010000023.1"/>
</dbReference>
<keyword evidence="3" id="KW-1185">Reference proteome</keyword>
<dbReference type="CDD" id="cd04301">
    <property type="entry name" value="NAT_SF"/>
    <property type="match status" value="1"/>
</dbReference>
<dbReference type="Pfam" id="PF13302">
    <property type="entry name" value="Acetyltransf_3"/>
    <property type="match status" value="1"/>
</dbReference>
<dbReference type="Proteomes" id="UP001156389">
    <property type="component" value="Unassembled WGS sequence"/>
</dbReference>
<proteinExistence type="predicted"/>
<dbReference type="PROSITE" id="PS51186">
    <property type="entry name" value="GNAT"/>
    <property type="match status" value="1"/>
</dbReference>
<feature type="domain" description="N-acetyltransferase" evidence="1">
    <location>
        <begin position="10"/>
        <end position="177"/>
    </location>
</feature>
<dbReference type="InterPro" id="IPR016181">
    <property type="entry name" value="Acyl_CoA_acyltransferase"/>
</dbReference>